<evidence type="ECO:0000313" key="19">
    <source>
        <dbReference type="Proteomes" id="UP000008743"/>
    </source>
</evidence>
<comment type="similarity">
    <text evidence="2">Belongs to the protein kinase superfamily. STE Ser/Thr protein kinase family. MAP kinase kinase kinase subfamily.</text>
</comment>
<evidence type="ECO:0000313" key="18">
    <source>
        <dbReference type="EMBL" id="KJE92639.1"/>
    </source>
</evidence>
<dbReference type="SUPFAM" id="SSF50044">
    <property type="entry name" value="SH3-domain"/>
    <property type="match status" value="1"/>
</dbReference>
<dbReference type="Pfam" id="PF00018">
    <property type="entry name" value="SH3_1"/>
    <property type="match status" value="1"/>
</dbReference>
<dbReference type="EMBL" id="KE346364">
    <property type="protein sequence ID" value="KJE92639.1"/>
    <property type="molecule type" value="Genomic_DNA"/>
</dbReference>
<dbReference type="PhylomeDB" id="A0A0D2X2I9"/>
<dbReference type="AlphaFoldDB" id="A0A0D2X2I9"/>
<feature type="region of interest" description="Disordered" evidence="15">
    <location>
        <begin position="169"/>
        <end position="192"/>
    </location>
</feature>
<evidence type="ECO:0000256" key="5">
    <source>
        <dbReference type="ARBA" id="ARBA00022527"/>
    </source>
</evidence>
<keyword evidence="9 14" id="KW-0067">ATP-binding</keyword>
<keyword evidence="13" id="KW-0802">TPR repeat</keyword>
<feature type="domain" description="Protein kinase" evidence="17">
    <location>
        <begin position="204"/>
        <end position="464"/>
    </location>
</feature>
<dbReference type="InterPro" id="IPR000719">
    <property type="entry name" value="Prot_kinase_dom"/>
</dbReference>
<feature type="region of interest" description="Disordered" evidence="15">
    <location>
        <begin position="472"/>
        <end position="573"/>
    </location>
</feature>
<dbReference type="SUPFAM" id="SSF48452">
    <property type="entry name" value="TPR-like"/>
    <property type="match status" value="2"/>
</dbReference>
<keyword evidence="7 14" id="KW-0547">Nucleotide-binding</keyword>
<dbReference type="Pfam" id="PF22215">
    <property type="entry name" value="MLKL_N"/>
    <property type="match status" value="1"/>
</dbReference>
<feature type="compositionally biased region" description="Pro residues" evidence="15">
    <location>
        <begin position="539"/>
        <end position="548"/>
    </location>
</feature>
<feature type="compositionally biased region" description="Polar residues" evidence="15">
    <location>
        <begin position="556"/>
        <end position="572"/>
    </location>
</feature>
<evidence type="ECO:0000256" key="6">
    <source>
        <dbReference type="ARBA" id="ARBA00022679"/>
    </source>
</evidence>
<dbReference type="Gene3D" id="2.30.30.40">
    <property type="entry name" value="SH3 Domains"/>
    <property type="match status" value="1"/>
</dbReference>
<reference evidence="19" key="1">
    <citation type="submission" date="2011-02" db="EMBL/GenBank/DDBJ databases">
        <title>The Genome Sequence of Capsaspora owczarzaki ATCC 30864.</title>
        <authorList>
            <person name="Russ C."/>
            <person name="Cuomo C."/>
            <person name="Burger G."/>
            <person name="Gray M.W."/>
            <person name="Holland P.W.H."/>
            <person name="King N."/>
            <person name="Lang F.B.F."/>
            <person name="Roger A.J."/>
            <person name="Ruiz-Trillo I."/>
            <person name="Young S.K."/>
            <person name="Zeng Q."/>
            <person name="Gargeya S."/>
            <person name="Alvarado L."/>
            <person name="Berlin A."/>
            <person name="Chapman S.B."/>
            <person name="Chen Z."/>
            <person name="Freedman E."/>
            <person name="Gellesch M."/>
            <person name="Goldberg J."/>
            <person name="Griggs A."/>
            <person name="Gujja S."/>
            <person name="Heilman E."/>
            <person name="Heiman D."/>
            <person name="Howarth C."/>
            <person name="Mehta T."/>
            <person name="Neiman D."/>
            <person name="Pearson M."/>
            <person name="Roberts A."/>
            <person name="Saif S."/>
            <person name="Shea T."/>
            <person name="Shenoy N."/>
            <person name="Sisk P."/>
            <person name="Stolte C."/>
            <person name="Sykes S."/>
            <person name="White J."/>
            <person name="Yandava C."/>
            <person name="Haas B."/>
            <person name="Nusbaum C."/>
            <person name="Birren B."/>
        </authorList>
    </citation>
    <scope>NUCLEOTIDE SEQUENCE</scope>
    <source>
        <strain evidence="19">ATCC 30864</strain>
    </source>
</reference>
<feature type="binding site" evidence="14">
    <location>
        <position position="231"/>
    </location>
    <ligand>
        <name>ATP</name>
        <dbReference type="ChEBI" id="CHEBI:30616"/>
    </ligand>
</feature>
<keyword evidence="19" id="KW-1185">Reference proteome</keyword>
<dbReference type="Gene3D" id="1.10.510.10">
    <property type="entry name" value="Transferase(Phosphotransferase) domain 1"/>
    <property type="match status" value="1"/>
</dbReference>
<dbReference type="PROSITE" id="PS50011">
    <property type="entry name" value="PROTEIN_KINASE_DOM"/>
    <property type="match status" value="1"/>
</dbReference>
<dbReference type="SMART" id="SM00028">
    <property type="entry name" value="TPR"/>
    <property type="match status" value="4"/>
</dbReference>
<dbReference type="InterPro" id="IPR011990">
    <property type="entry name" value="TPR-like_helical_dom_sf"/>
</dbReference>
<dbReference type="InterPro" id="IPR036537">
    <property type="entry name" value="Adaptor_Cbl_N_dom_sf"/>
</dbReference>
<evidence type="ECO:0000256" key="14">
    <source>
        <dbReference type="PROSITE-ProRule" id="PRU10141"/>
    </source>
</evidence>
<dbReference type="PROSITE" id="PS50005">
    <property type="entry name" value="TPR"/>
    <property type="match status" value="1"/>
</dbReference>
<keyword evidence="5" id="KW-0723">Serine/threonine-protein kinase</keyword>
<feature type="repeat" description="TPR" evidence="13">
    <location>
        <begin position="688"/>
        <end position="721"/>
    </location>
</feature>
<evidence type="ECO:0000256" key="8">
    <source>
        <dbReference type="ARBA" id="ARBA00022777"/>
    </source>
</evidence>
<dbReference type="SUPFAM" id="SSF56112">
    <property type="entry name" value="Protein kinase-like (PK-like)"/>
    <property type="match status" value="1"/>
</dbReference>
<dbReference type="InterPro" id="IPR001452">
    <property type="entry name" value="SH3_domain"/>
</dbReference>
<dbReference type="Gene3D" id="1.20.930.20">
    <property type="entry name" value="Adaptor protein Cbl, N-terminal domain"/>
    <property type="match status" value="1"/>
</dbReference>
<evidence type="ECO:0000256" key="15">
    <source>
        <dbReference type="SAM" id="MobiDB-lite"/>
    </source>
</evidence>
<dbReference type="SMART" id="SM00326">
    <property type="entry name" value="SH3"/>
    <property type="match status" value="1"/>
</dbReference>
<dbReference type="Pfam" id="PF13424">
    <property type="entry name" value="TPR_12"/>
    <property type="match status" value="1"/>
</dbReference>
<comment type="catalytic activity">
    <reaction evidence="11">
        <text>L-seryl-[protein] + ATP = O-phospho-L-seryl-[protein] + ADP + H(+)</text>
        <dbReference type="Rhea" id="RHEA:17989"/>
        <dbReference type="Rhea" id="RHEA-COMP:9863"/>
        <dbReference type="Rhea" id="RHEA-COMP:11604"/>
        <dbReference type="ChEBI" id="CHEBI:15378"/>
        <dbReference type="ChEBI" id="CHEBI:29999"/>
        <dbReference type="ChEBI" id="CHEBI:30616"/>
        <dbReference type="ChEBI" id="CHEBI:83421"/>
        <dbReference type="ChEBI" id="CHEBI:456216"/>
        <dbReference type="EC" id="2.7.11.25"/>
    </reaction>
</comment>
<dbReference type="InterPro" id="IPR054000">
    <property type="entry name" value="MLKL_N"/>
</dbReference>
<evidence type="ECO:0000256" key="11">
    <source>
        <dbReference type="ARBA" id="ARBA00048329"/>
    </source>
</evidence>
<dbReference type="PANTHER" id="PTHR44329">
    <property type="entry name" value="SERINE/THREONINE-PROTEIN KINASE TNNI3K-RELATED"/>
    <property type="match status" value="1"/>
</dbReference>
<keyword evidence="8 18" id="KW-0418">Kinase</keyword>
<dbReference type="GO" id="GO:0005524">
    <property type="term" value="F:ATP binding"/>
    <property type="evidence" value="ECO:0007669"/>
    <property type="project" value="UniProtKB-UniRule"/>
</dbReference>
<name>A0A0D2X2I9_CAPO3</name>
<keyword evidence="4 12" id="KW-0728">SH3 domain</keyword>
<evidence type="ECO:0000259" key="17">
    <source>
        <dbReference type="PROSITE" id="PS50011"/>
    </source>
</evidence>
<dbReference type="STRING" id="595528.A0A0D2X2I9"/>
<dbReference type="InterPro" id="IPR019734">
    <property type="entry name" value="TPR_rpt"/>
</dbReference>
<evidence type="ECO:0000256" key="10">
    <source>
        <dbReference type="ARBA" id="ARBA00047559"/>
    </source>
</evidence>
<dbReference type="CDD" id="cd21037">
    <property type="entry name" value="MLKL_NTD"/>
    <property type="match status" value="1"/>
</dbReference>
<evidence type="ECO:0000256" key="9">
    <source>
        <dbReference type="ARBA" id="ARBA00022840"/>
    </source>
</evidence>
<dbReference type="InParanoid" id="A0A0D2X2I9"/>
<protein>
    <recommendedName>
        <fullName evidence="3">mitogen-activated protein kinase kinase kinase</fullName>
        <ecNumber evidence="3">2.7.11.25</ecNumber>
    </recommendedName>
</protein>
<dbReference type="InterPro" id="IPR011009">
    <property type="entry name" value="Kinase-like_dom_sf"/>
</dbReference>
<dbReference type="PROSITE" id="PS00107">
    <property type="entry name" value="PROTEIN_KINASE_ATP"/>
    <property type="match status" value="1"/>
</dbReference>
<accession>A0A0D2X2I9</accession>
<dbReference type="GO" id="GO:0007166">
    <property type="term" value="P:cell surface receptor signaling pathway"/>
    <property type="evidence" value="ECO:0007669"/>
    <property type="project" value="InterPro"/>
</dbReference>
<dbReference type="PROSITE" id="PS00108">
    <property type="entry name" value="PROTEIN_KINASE_ST"/>
    <property type="match status" value="1"/>
</dbReference>
<dbReference type="eggNOG" id="KOG0192">
    <property type="taxonomic scope" value="Eukaryota"/>
</dbReference>
<dbReference type="Gene3D" id="1.25.40.10">
    <property type="entry name" value="Tetratricopeptide repeat domain"/>
    <property type="match status" value="1"/>
</dbReference>
<evidence type="ECO:0000256" key="12">
    <source>
        <dbReference type="PROSITE-ProRule" id="PRU00192"/>
    </source>
</evidence>
<evidence type="ECO:0000256" key="3">
    <source>
        <dbReference type="ARBA" id="ARBA00012406"/>
    </source>
</evidence>
<dbReference type="GO" id="GO:0004709">
    <property type="term" value="F:MAP kinase kinase kinase activity"/>
    <property type="evidence" value="ECO:0007669"/>
    <property type="project" value="UniProtKB-EC"/>
</dbReference>
<dbReference type="EC" id="2.7.11.25" evidence="3"/>
<comment type="catalytic activity">
    <reaction evidence="10">
        <text>L-threonyl-[protein] + ATP = O-phospho-L-threonyl-[protein] + ADP + H(+)</text>
        <dbReference type="Rhea" id="RHEA:46608"/>
        <dbReference type="Rhea" id="RHEA-COMP:11060"/>
        <dbReference type="Rhea" id="RHEA-COMP:11605"/>
        <dbReference type="ChEBI" id="CHEBI:15378"/>
        <dbReference type="ChEBI" id="CHEBI:30013"/>
        <dbReference type="ChEBI" id="CHEBI:30616"/>
        <dbReference type="ChEBI" id="CHEBI:61977"/>
        <dbReference type="ChEBI" id="CHEBI:456216"/>
        <dbReference type="EC" id="2.7.11.25"/>
    </reaction>
</comment>
<proteinExistence type="inferred from homology"/>
<dbReference type="InterPro" id="IPR001245">
    <property type="entry name" value="Ser-Thr/Tyr_kinase_cat_dom"/>
</dbReference>
<evidence type="ECO:0000256" key="1">
    <source>
        <dbReference type="ARBA" id="ARBA00001946"/>
    </source>
</evidence>
<dbReference type="PRINTS" id="PR00109">
    <property type="entry name" value="TYRKINASE"/>
</dbReference>
<dbReference type="InterPro" id="IPR051681">
    <property type="entry name" value="Ser/Thr_Kinases-Pseudokinases"/>
</dbReference>
<keyword evidence="6" id="KW-0808">Transferase</keyword>
<dbReference type="Proteomes" id="UP000008743">
    <property type="component" value="Unassembled WGS sequence"/>
</dbReference>
<gene>
    <name evidence="18" type="ORF">CAOG_003558</name>
</gene>
<dbReference type="InterPro" id="IPR008271">
    <property type="entry name" value="Ser/Thr_kinase_AS"/>
</dbReference>
<dbReference type="InterPro" id="IPR059179">
    <property type="entry name" value="MLKL-like_MCAfunc"/>
</dbReference>
<dbReference type="InterPro" id="IPR017441">
    <property type="entry name" value="Protein_kinase_ATP_BS"/>
</dbReference>
<feature type="compositionally biased region" description="Pro residues" evidence="15">
    <location>
        <begin position="504"/>
        <end position="514"/>
    </location>
</feature>
<dbReference type="InterPro" id="IPR036028">
    <property type="entry name" value="SH3-like_dom_sf"/>
</dbReference>
<comment type="cofactor">
    <cofactor evidence="1">
        <name>Mg(2+)</name>
        <dbReference type="ChEBI" id="CHEBI:18420"/>
    </cofactor>
</comment>
<evidence type="ECO:0000256" key="2">
    <source>
        <dbReference type="ARBA" id="ARBA00006529"/>
    </source>
</evidence>
<evidence type="ECO:0000256" key="4">
    <source>
        <dbReference type="ARBA" id="ARBA00022443"/>
    </source>
</evidence>
<dbReference type="OrthoDB" id="10261027at2759"/>
<evidence type="ECO:0000256" key="13">
    <source>
        <dbReference type="PROSITE-ProRule" id="PRU00339"/>
    </source>
</evidence>
<dbReference type="PROSITE" id="PS50002">
    <property type="entry name" value="SH3"/>
    <property type="match status" value="1"/>
</dbReference>
<dbReference type="PANTHER" id="PTHR44329:SF288">
    <property type="entry name" value="MITOGEN-ACTIVATED PROTEIN KINASE KINASE KINASE 20"/>
    <property type="match status" value="1"/>
</dbReference>
<dbReference type="PRINTS" id="PR00452">
    <property type="entry name" value="SH3DOMAIN"/>
</dbReference>
<dbReference type="Pfam" id="PF07714">
    <property type="entry name" value="PK_Tyr_Ser-Thr"/>
    <property type="match status" value="1"/>
</dbReference>
<sequence length="947" mass="103776">MRLANRVRTIVPAVESLKMTHASTQPETVSALVALTMTLNDCYEHLEAYTRATWARRVLSCGSDHEKFEDLNERLSQCIPALHLSLHVAQLFDREDDQRDVAADFAYIEAHQREVLDAVARLCEGVDQVGVHVDLVRHSVERIGDRNDAAVAQVLDRLRSLDNRVNKRLDHALLPPQPSGGSPGPMRQASPDLPGSLVIPASELVDIRLLGAGGFGQVWLAKYHQDTVAVKRLLVKTLDSAAMDDFRKEMAVHAGLRHQNIAMVMGACVEPGHLAIVLEYATNGTLFHVLQDVAAFPQLPQHLRDRILLEIARGMAFLTHKSILHRDLKSPNVLIDGDMHAKVTDFGLARVRSDVSTKTASQQKNTGTLQWAAPELLVLEPATPTEKADVYSFGVIAWEVLTRKLPYEGVPDCVIRDAVSRGDRLVVPDQANPILRAIITQCWTHDPVGRPTFEQLVAILAPVARSEASLVAESSKSVTHTKPPTNHEEATPPATTLVRRRAAPRPPPPIPPRPAILTPPQTPTRVDSSNTAKPINKPSLPPKVPPRPSQLGHSIDATSKSMPSQPQITAPGQASCDIAQGPRSAPLLATSTTAFFARNSVEASRRPSAPASLLLPATSSTSFGAPKLEVVSDVPALDGAPVVRQIDALRERALQMQRQGELVPAKQLFEHCMGLQERNFGKSHLQVACAATDLGRVCFALSEYAMARAMFERALAISERDLGQNHVRVGIIAHELGRTYFELGQYLAAKKLLSRARAIAIHKNGETSIQVAIVQVDIARAYMGLQEVEKAKTLLKQVLPVYEGHFGEHHLCVANVLRELDRAYTTLGNTKKAEQTRSRLSLLLAQRVSTTDRNVQLLCSSAPSTAPLCTKYQTPTVHTETSNPIDTNFVYALWDYAGRVPQELSFKSGETFTLLDSPRPGGSWWRAQSNVSHQIGYIPSNFVARMS</sequence>
<feature type="domain" description="SH3" evidence="16">
    <location>
        <begin position="885"/>
        <end position="947"/>
    </location>
</feature>
<dbReference type="CDD" id="cd13999">
    <property type="entry name" value="STKc_MAP3K-like"/>
    <property type="match status" value="1"/>
</dbReference>
<evidence type="ECO:0000259" key="16">
    <source>
        <dbReference type="PROSITE" id="PS50002"/>
    </source>
</evidence>
<evidence type="ECO:0000256" key="7">
    <source>
        <dbReference type="ARBA" id="ARBA00022741"/>
    </source>
</evidence>
<feature type="compositionally biased region" description="Polar residues" evidence="15">
    <location>
        <begin position="472"/>
        <end position="484"/>
    </location>
</feature>
<feature type="compositionally biased region" description="Polar residues" evidence="15">
    <location>
        <begin position="524"/>
        <end position="533"/>
    </location>
</feature>
<organism evidence="18 19">
    <name type="scientific">Capsaspora owczarzaki (strain ATCC 30864)</name>
    <dbReference type="NCBI Taxonomy" id="595528"/>
    <lineage>
        <taxon>Eukaryota</taxon>
        <taxon>Filasterea</taxon>
        <taxon>Capsaspora</taxon>
    </lineage>
</organism>
<dbReference type="SMART" id="SM00220">
    <property type="entry name" value="S_TKc"/>
    <property type="match status" value="1"/>
</dbReference>